<accession>A0AAD5GWP7</accession>
<sequence length="232" mass="25910">VSMSYVESFSKKNVALRIMNHAFSLNVQQLDITCRFIYYSCSFKENPGIPSSLSGSQTLKHLTLSWFSGADYLILTSTREFSSLTTLHLYDITLYDGFLSMCPNLEILTLHRCRMTGSKVLSICHPRLSNLTLENEDLRAVTVNVVTPQLKILTISKCFGGYQISAPELASLIIKGHCPCMFSTDGFHSLENAQLSLHYLGLPNSSDASTIVCLLQEFHNVKLLSLSMEIIQ</sequence>
<keyword evidence="3" id="KW-1185">Reference proteome</keyword>
<dbReference type="Gene3D" id="3.80.10.10">
    <property type="entry name" value="Ribonuclease Inhibitor"/>
    <property type="match status" value="1"/>
</dbReference>
<dbReference type="InterPro" id="IPR032675">
    <property type="entry name" value="LRR_dom_sf"/>
</dbReference>
<dbReference type="InterPro" id="IPR053197">
    <property type="entry name" value="F-box_SCFL_complex_component"/>
</dbReference>
<evidence type="ECO:0000313" key="3">
    <source>
        <dbReference type="Proteomes" id="UP001206925"/>
    </source>
</evidence>
<dbReference type="PANTHER" id="PTHR34223">
    <property type="entry name" value="OS11G0201299 PROTEIN"/>
    <property type="match status" value="1"/>
</dbReference>
<comment type="caution">
    <text evidence="2">The sequence shown here is derived from an EMBL/GenBank/DDBJ whole genome shotgun (WGS) entry which is preliminary data.</text>
</comment>
<feature type="non-terminal residue" evidence="2">
    <location>
        <position position="1"/>
    </location>
</feature>
<dbReference type="AlphaFoldDB" id="A0AAD5GWP7"/>
<gene>
    <name evidence="2" type="ORF">M8C21_031906</name>
</gene>
<name>A0AAD5GWP7_AMBAR</name>
<proteinExistence type="predicted"/>
<dbReference type="EMBL" id="JAMZMK010001873">
    <property type="protein sequence ID" value="KAI7755051.1"/>
    <property type="molecule type" value="Genomic_DNA"/>
</dbReference>
<dbReference type="PANTHER" id="PTHR34223:SF101">
    <property type="entry name" value="F-BOX DOMAIN-CONTAINING PROTEIN"/>
    <property type="match status" value="1"/>
</dbReference>
<dbReference type="InterPro" id="IPR055411">
    <property type="entry name" value="LRR_FXL15/At3g58940/PEG3-like"/>
</dbReference>
<feature type="non-terminal residue" evidence="2">
    <location>
        <position position="232"/>
    </location>
</feature>
<organism evidence="2 3">
    <name type="scientific">Ambrosia artemisiifolia</name>
    <name type="common">Common ragweed</name>
    <dbReference type="NCBI Taxonomy" id="4212"/>
    <lineage>
        <taxon>Eukaryota</taxon>
        <taxon>Viridiplantae</taxon>
        <taxon>Streptophyta</taxon>
        <taxon>Embryophyta</taxon>
        <taxon>Tracheophyta</taxon>
        <taxon>Spermatophyta</taxon>
        <taxon>Magnoliopsida</taxon>
        <taxon>eudicotyledons</taxon>
        <taxon>Gunneridae</taxon>
        <taxon>Pentapetalae</taxon>
        <taxon>asterids</taxon>
        <taxon>campanulids</taxon>
        <taxon>Asterales</taxon>
        <taxon>Asteraceae</taxon>
        <taxon>Asteroideae</taxon>
        <taxon>Heliantheae alliance</taxon>
        <taxon>Heliantheae</taxon>
        <taxon>Ambrosia</taxon>
    </lineage>
</organism>
<dbReference type="SUPFAM" id="SSF52047">
    <property type="entry name" value="RNI-like"/>
    <property type="match status" value="1"/>
</dbReference>
<feature type="domain" description="F-box/LRR-repeat protein 15/At3g58940/PEG3-like LRR" evidence="1">
    <location>
        <begin position="26"/>
        <end position="161"/>
    </location>
</feature>
<dbReference type="Pfam" id="PF24758">
    <property type="entry name" value="LRR_At5g56370"/>
    <property type="match status" value="1"/>
</dbReference>
<protein>
    <recommendedName>
        <fullName evidence="1">F-box/LRR-repeat protein 15/At3g58940/PEG3-like LRR domain-containing protein</fullName>
    </recommendedName>
</protein>
<reference evidence="2" key="1">
    <citation type="submission" date="2022-06" db="EMBL/GenBank/DDBJ databases">
        <title>Uncovering the hologenomic basis of an extraordinary plant invasion.</title>
        <authorList>
            <person name="Bieker V.C."/>
            <person name="Martin M.D."/>
            <person name="Gilbert T."/>
            <person name="Hodgins K."/>
            <person name="Battlay P."/>
            <person name="Petersen B."/>
            <person name="Wilson J."/>
        </authorList>
    </citation>
    <scope>NUCLEOTIDE SEQUENCE</scope>
    <source>
        <strain evidence="2">AA19_3_7</strain>
        <tissue evidence="2">Leaf</tissue>
    </source>
</reference>
<evidence type="ECO:0000313" key="2">
    <source>
        <dbReference type="EMBL" id="KAI7755051.1"/>
    </source>
</evidence>
<evidence type="ECO:0000259" key="1">
    <source>
        <dbReference type="Pfam" id="PF24758"/>
    </source>
</evidence>
<dbReference type="Proteomes" id="UP001206925">
    <property type="component" value="Unassembled WGS sequence"/>
</dbReference>